<dbReference type="InterPro" id="IPR000073">
    <property type="entry name" value="AB_hydrolase_1"/>
</dbReference>
<dbReference type="RefSeq" id="WP_345702837.1">
    <property type="nucleotide sequence ID" value="NZ_BAABJP010000010.1"/>
</dbReference>
<feature type="domain" description="AB hydrolase-1" evidence="1">
    <location>
        <begin position="34"/>
        <end position="133"/>
    </location>
</feature>
<name>A0ABP9Q333_9PSEU</name>
<dbReference type="PANTHER" id="PTHR43798">
    <property type="entry name" value="MONOACYLGLYCEROL LIPASE"/>
    <property type="match status" value="1"/>
</dbReference>
<evidence type="ECO:0000313" key="3">
    <source>
        <dbReference type="Proteomes" id="UP001428817"/>
    </source>
</evidence>
<evidence type="ECO:0000313" key="2">
    <source>
        <dbReference type="EMBL" id="GAA5156130.1"/>
    </source>
</evidence>
<keyword evidence="3" id="KW-1185">Reference proteome</keyword>
<keyword evidence="2" id="KW-0378">Hydrolase</keyword>
<gene>
    <name evidence="2" type="ORF">GCM10023321_31200</name>
</gene>
<protein>
    <submittedName>
        <fullName evidence="2">Alpha/beta fold hydrolase</fullName>
    </submittedName>
</protein>
<dbReference type="InterPro" id="IPR029058">
    <property type="entry name" value="AB_hydrolase_fold"/>
</dbReference>
<reference evidence="3" key="1">
    <citation type="journal article" date="2019" name="Int. J. Syst. Evol. Microbiol.">
        <title>The Global Catalogue of Microorganisms (GCM) 10K type strain sequencing project: providing services to taxonomists for standard genome sequencing and annotation.</title>
        <authorList>
            <consortium name="The Broad Institute Genomics Platform"/>
            <consortium name="The Broad Institute Genome Sequencing Center for Infectious Disease"/>
            <person name="Wu L."/>
            <person name="Ma J."/>
        </authorList>
    </citation>
    <scope>NUCLEOTIDE SEQUENCE [LARGE SCALE GENOMIC DNA]</scope>
    <source>
        <strain evidence="3">JCM 18303</strain>
    </source>
</reference>
<sequence>MTEVAELIAGLGEYREVELPAGPLRYRERGSGRPLVFLHGGLANGDLWRGVVPRLAADYRCIVPDLPKGSHRLPMRPDADLAPPGMARLVVDFLDALGLDRVTLVTNDSGGAVGQMVAAAHPDRVDRLVLSACDTYGQLPPRYLKPLRLLCFLPGAGELMSRAWLSPLVHRPFFASIVKHGTPPEVLRSYQEPLRDAGIRRDLIKFFRGCAPRHTRAAARGLATFPRRC</sequence>
<proteinExistence type="predicted"/>
<dbReference type="EMBL" id="BAABJP010000010">
    <property type="protein sequence ID" value="GAA5156130.1"/>
    <property type="molecule type" value="Genomic_DNA"/>
</dbReference>
<accession>A0ABP9Q333</accession>
<comment type="caution">
    <text evidence="2">The sequence shown here is derived from an EMBL/GenBank/DDBJ whole genome shotgun (WGS) entry which is preliminary data.</text>
</comment>
<evidence type="ECO:0000259" key="1">
    <source>
        <dbReference type="Pfam" id="PF00561"/>
    </source>
</evidence>
<dbReference type="SUPFAM" id="SSF53474">
    <property type="entry name" value="alpha/beta-Hydrolases"/>
    <property type="match status" value="1"/>
</dbReference>
<dbReference type="Pfam" id="PF00561">
    <property type="entry name" value="Abhydrolase_1"/>
    <property type="match status" value="1"/>
</dbReference>
<organism evidence="2 3">
    <name type="scientific">Pseudonocardia eucalypti</name>
    <dbReference type="NCBI Taxonomy" id="648755"/>
    <lineage>
        <taxon>Bacteria</taxon>
        <taxon>Bacillati</taxon>
        <taxon>Actinomycetota</taxon>
        <taxon>Actinomycetes</taxon>
        <taxon>Pseudonocardiales</taxon>
        <taxon>Pseudonocardiaceae</taxon>
        <taxon>Pseudonocardia</taxon>
    </lineage>
</organism>
<dbReference type="Gene3D" id="3.40.50.1820">
    <property type="entry name" value="alpha/beta hydrolase"/>
    <property type="match status" value="1"/>
</dbReference>
<dbReference type="GO" id="GO:0016787">
    <property type="term" value="F:hydrolase activity"/>
    <property type="evidence" value="ECO:0007669"/>
    <property type="project" value="UniProtKB-KW"/>
</dbReference>
<dbReference type="InterPro" id="IPR050266">
    <property type="entry name" value="AB_hydrolase_sf"/>
</dbReference>
<dbReference type="Proteomes" id="UP001428817">
    <property type="component" value="Unassembled WGS sequence"/>
</dbReference>